<reference evidence="1 2" key="2">
    <citation type="submission" date="2016-01" db="EMBL/GenBank/DDBJ databases">
        <title>Microcella alkaliphila JAM AC0309 whole genome shotgun sequence.</title>
        <authorList>
            <person name="Kurata A."/>
            <person name="Hirose Y."/>
            <person name="Kishimoto N."/>
            <person name="Kobayashi T."/>
        </authorList>
    </citation>
    <scope>NUCLEOTIDE SEQUENCE [LARGE SCALE GENOMIC DNA]</scope>
    <source>
        <strain evidence="1 2">JAM AC0309</strain>
    </source>
</reference>
<dbReference type="OrthoDB" id="4925391at2"/>
<name>A0A0U5BDU6_9MICO</name>
<protein>
    <recommendedName>
        <fullName evidence="3">Hydroxymethylpyrimidine pyrophosphatase-like HAD family hydrolase</fullName>
    </recommendedName>
</protein>
<dbReference type="AlphaFoldDB" id="A0A0U5BDU6"/>
<sequence>MSAFSAPFGLLLDVDGPIASPVERRIVEPSILPDLVALATVGVPIAFITGRSTVFVRDEVAARLVEAGLPDGAPVFAVVEKGGAWAPITADRGLGEIEVDAGLAIPTDVTEAVHALARAEYAHAMEVDEGKHVMISLEARADIAHEEYWPARDEFQERVWQLLVDRGLGLRYGEREQADARGEIPWRIDPTIISTDVESVLLDKDRGAARALEWFAGHGVSAPRWYSAGDSRSDYLMADHVHADGLEAVHVDVRPSDGMLARDYPVVTMGELIHDAAGAAFVRERVEELGL</sequence>
<gene>
    <name evidence="1" type="ORF">MalAC0309_1531</name>
</gene>
<dbReference type="SUPFAM" id="SSF56784">
    <property type="entry name" value="HAD-like"/>
    <property type="match status" value="1"/>
</dbReference>
<evidence type="ECO:0000313" key="2">
    <source>
        <dbReference type="Proteomes" id="UP000218965"/>
    </source>
</evidence>
<reference evidence="2" key="1">
    <citation type="submission" date="2015-12" db="EMBL/GenBank/DDBJ databases">
        <authorList>
            <person name="Shamseldin A."/>
            <person name="Moawad H."/>
            <person name="Abd El-Rahim W.M."/>
            <person name="Sadowsky M.J."/>
        </authorList>
    </citation>
    <scope>NUCLEOTIDE SEQUENCE [LARGE SCALE GENOMIC DNA]</scope>
    <source>
        <strain evidence="2">JAM AC0309</strain>
    </source>
</reference>
<accession>A0A0U5BDU6</accession>
<dbReference type="KEGG" id="malk:MalAC0309_1531"/>
<dbReference type="Proteomes" id="UP000218965">
    <property type="component" value="Chromosome"/>
</dbReference>
<evidence type="ECO:0008006" key="3">
    <source>
        <dbReference type="Google" id="ProtNLM"/>
    </source>
</evidence>
<organism evidence="1 2">
    <name type="scientific">Microcella alkaliphila</name>
    <dbReference type="NCBI Taxonomy" id="279828"/>
    <lineage>
        <taxon>Bacteria</taxon>
        <taxon>Bacillati</taxon>
        <taxon>Actinomycetota</taxon>
        <taxon>Actinomycetes</taxon>
        <taxon>Micrococcales</taxon>
        <taxon>Microbacteriaceae</taxon>
        <taxon>Microcella</taxon>
    </lineage>
</organism>
<evidence type="ECO:0000313" key="1">
    <source>
        <dbReference type="EMBL" id="BAU32383.1"/>
    </source>
</evidence>
<proteinExistence type="predicted"/>
<dbReference type="RefSeq" id="WP_096421528.1">
    <property type="nucleotide sequence ID" value="NZ_AP017315.1"/>
</dbReference>
<dbReference type="EMBL" id="AP017315">
    <property type="protein sequence ID" value="BAU32383.1"/>
    <property type="molecule type" value="Genomic_DNA"/>
</dbReference>
<dbReference type="InterPro" id="IPR036412">
    <property type="entry name" value="HAD-like_sf"/>
</dbReference>